<keyword evidence="2" id="KW-0677">Repeat</keyword>
<dbReference type="InterPro" id="IPR001763">
    <property type="entry name" value="Rhodanese-like_dom"/>
</dbReference>
<dbReference type="EMBL" id="PCGR01000001">
    <property type="protein sequence ID" value="PJK17732.1"/>
    <property type="molecule type" value="Genomic_DNA"/>
</dbReference>
<protein>
    <submittedName>
        <fullName evidence="4">Sulfurtransferase</fullName>
    </submittedName>
</protein>
<proteinExistence type="predicted"/>
<evidence type="ECO:0000256" key="1">
    <source>
        <dbReference type="ARBA" id="ARBA00022679"/>
    </source>
</evidence>
<reference evidence="4 5" key="1">
    <citation type="submission" date="2017-10" db="EMBL/GenBank/DDBJ databases">
        <title>Draft genome of Chryseomicrobium casticus sp. nov.</title>
        <authorList>
            <person name="Chakraborty R."/>
            <person name="Saha T."/>
        </authorList>
    </citation>
    <scope>NUCLEOTIDE SEQUENCE [LARGE SCALE GENOMIC DNA]</scope>
    <source>
        <strain evidence="4 5">ET03</strain>
    </source>
</reference>
<accession>A0A2M9F2P1</accession>
<keyword evidence="1 4" id="KW-0808">Transferase</keyword>
<keyword evidence="5" id="KW-1185">Reference proteome</keyword>
<dbReference type="RefSeq" id="WP_100352590.1">
    <property type="nucleotide sequence ID" value="NZ_PCGR01000001.1"/>
</dbReference>
<dbReference type="PANTHER" id="PTHR11364">
    <property type="entry name" value="THIOSULFATE SULFERTANSFERASE"/>
    <property type="match status" value="1"/>
</dbReference>
<comment type="caution">
    <text evidence="4">The sequence shown here is derived from an EMBL/GenBank/DDBJ whole genome shotgun (WGS) entry which is preliminary data.</text>
</comment>
<dbReference type="SMART" id="SM00450">
    <property type="entry name" value="RHOD"/>
    <property type="match status" value="2"/>
</dbReference>
<dbReference type="Pfam" id="PF00581">
    <property type="entry name" value="Rhodanese"/>
    <property type="match status" value="2"/>
</dbReference>
<name>A0A2M9F2P1_9BACL</name>
<sequence>MIITKDVHELPKRNTRFIDTRFDLQNPKWGEYEFQQEHIAGAVYWHLEEHLSDMSKVEGRHPAPSEEQMTRLIQTSGLQYDDQVILYDQGNAPFAARAALLLLWAGFPHVSIAREGYSRLKEVYPLEGGTPWYPKTDQQLTFNKELLVTEQDVKNHLATGGAVLDARSSERFKGNVEPIDPIAGHIPGAQNLDWESLKTEHGLMKSSETTGLFQQFSKEEPVITYCGSGVTASPLTIALLEAGFENVHLYAGSYSDWIRNNAVETSK</sequence>
<dbReference type="GO" id="GO:0004792">
    <property type="term" value="F:thiosulfate-cyanide sulfurtransferase activity"/>
    <property type="evidence" value="ECO:0007669"/>
    <property type="project" value="TreeGrafter"/>
</dbReference>
<dbReference type="SUPFAM" id="SSF52821">
    <property type="entry name" value="Rhodanese/Cell cycle control phosphatase"/>
    <property type="match status" value="2"/>
</dbReference>
<dbReference type="OrthoDB" id="9770030at2"/>
<dbReference type="PANTHER" id="PTHR11364:SF27">
    <property type="entry name" value="SULFURTRANSFERASE"/>
    <property type="match status" value="1"/>
</dbReference>
<dbReference type="InterPro" id="IPR036873">
    <property type="entry name" value="Rhodanese-like_dom_sf"/>
</dbReference>
<evidence type="ECO:0000313" key="5">
    <source>
        <dbReference type="Proteomes" id="UP000228680"/>
    </source>
</evidence>
<dbReference type="InterPro" id="IPR045078">
    <property type="entry name" value="TST/MPST-like"/>
</dbReference>
<dbReference type="AlphaFoldDB" id="A0A2M9F2P1"/>
<dbReference type="PROSITE" id="PS50206">
    <property type="entry name" value="RHODANESE_3"/>
    <property type="match status" value="2"/>
</dbReference>
<evidence type="ECO:0000256" key="2">
    <source>
        <dbReference type="ARBA" id="ARBA00022737"/>
    </source>
</evidence>
<organism evidence="4 5">
    <name type="scientific">Chryseomicrobium excrementi</name>
    <dbReference type="NCBI Taxonomy" id="2041346"/>
    <lineage>
        <taxon>Bacteria</taxon>
        <taxon>Bacillati</taxon>
        <taxon>Bacillota</taxon>
        <taxon>Bacilli</taxon>
        <taxon>Bacillales</taxon>
        <taxon>Caryophanaceae</taxon>
        <taxon>Chryseomicrobium</taxon>
    </lineage>
</organism>
<evidence type="ECO:0000313" key="4">
    <source>
        <dbReference type="EMBL" id="PJK17732.1"/>
    </source>
</evidence>
<evidence type="ECO:0000259" key="3">
    <source>
        <dbReference type="PROSITE" id="PS50206"/>
    </source>
</evidence>
<feature type="domain" description="Rhodanese" evidence="3">
    <location>
        <begin position="11"/>
        <end position="128"/>
    </location>
</feature>
<feature type="domain" description="Rhodanese" evidence="3">
    <location>
        <begin position="157"/>
        <end position="266"/>
    </location>
</feature>
<dbReference type="Gene3D" id="3.40.250.10">
    <property type="entry name" value="Rhodanese-like domain"/>
    <property type="match status" value="2"/>
</dbReference>
<dbReference type="CDD" id="cd01449">
    <property type="entry name" value="TST_Repeat_2"/>
    <property type="match status" value="1"/>
</dbReference>
<gene>
    <name evidence="4" type="ORF">CQS04_02315</name>
</gene>
<dbReference type="Proteomes" id="UP000228680">
    <property type="component" value="Unassembled WGS sequence"/>
</dbReference>